<evidence type="ECO:0000313" key="3">
    <source>
        <dbReference type="EMBL" id="ASJ76164.1"/>
    </source>
</evidence>
<name>A0A2Z2P8H3_9GAMM</name>
<accession>A0A2Z2P8H3</accession>
<dbReference type="GO" id="GO:0016491">
    <property type="term" value="F:oxidoreductase activity"/>
    <property type="evidence" value="ECO:0007669"/>
    <property type="project" value="UniProtKB-KW"/>
</dbReference>
<proteinExistence type="predicted"/>
<keyword evidence="1 3" id="KW-0560">Oxidoreductase</keyword>
<organism evidence="3 4">
    <name type="scientific">Granulosicoccus antarcticus IMCC3135</name>
    <dbReference type="NCBI Taxonomy" id="1192854"/>
    <lineage>
        <taxon>Bacteria</taxon>
        <taxon>Pseudomonadati</taxon>
        <taxon>Pseudomonadota</taxon>
        <taxon>Gammaproteobacteria</taxon>
        <taxon>Chromatiales</taxon>
        <taxon>Granulosicoccaceae</taxon>
        <taxon>Granulosicoccus</taxon>
    </lineage>
</organism>
<dbReference type="PANTHER" id="PTHR13847:SF281">
    <property type="entry name" value="FAD DEPENDENT OXIDOREDUCTASE DOMAIN-CONTAINING PROTEIN"/>
    <property type="match status" value="1"/>
</dbReference>
<dbReference type="GO" id="GO:0005737">
    <property type="term" value="C:cytoplasm"/>
    <property type="evidence" value="ECO:0007669"/>
    <property type="project" value="TreeGrafter"/>
</dbReference>
<dbReference type="EMBL" id="CP018632">
    <property type="protein sequence ID" value="ASJ76164.1"/>
    <property type="molecule type" value="Genomic_DNA"/>
</dbReference>
<sequence>MTSFTASRLPNQPGPAGWNCLLPEALAARILEQSVTADVAIIGAGFAGLSAARRLLQIDPCLKVVVLEAGRVAQGPAGRNSGFMIDLPHDLSSDTYVAEGTADDTRQISQNRQAIRFAASAAEEYALTADTFNPCGKINAAATLKGEKLNQDYARHLAVLNEPHEWLDTAALVDLTGSHYYRSGLFTPGTVMLQPAGYIRGLANGLQFTHPTAFSLFENSPVIRIVGNEPGWTLECPTGKVIADKVILANNGHAESFGFFQNRLLHVFTYATMTKPFARNALAGNQQWGIIPADPMGTTVRRINDGDASRLVIRTRFTYNPSMQVSPREVADAAQLCRKKYDARFPDLKTVDMQYEWAGHLCLSWNGVPAHGEIEKGIFSAVCQNGLGTAKGTISGISAAEMACGVDTEITRSLATMDEPRRLPPAPLTTLGARTTLKWKEWRASRE</sequence>
<dbReference type="Gene3D" id="3.30.9.10">
    <property type="entry name" value="D-Amino Acid Oxidase, subunit A, domain 2"/>
    <property type="match status" value="1"/>
</dbReference>
<evidence type="ECO:0000256" key="1">
    <source>
        <dbReference type="ARBA" id="ARBA00023002"/>
    </source>
</evidence>
<evidence type="ECO:0000313" key="4">
    <source>
        <dbReference type="Proteomes" id="UP000250079"/>
    </source>
</evidence>
<feature type="domain" description="FAD dependent oxidoreductase" evidence="2">
    <location>
        <begin position="38"/>
        <end position="401"/>
    </location>
</feature>
<dbReference type="EC" id="1.4.3.-" evidence="3"/>
<dbReference type="Gene3D" id="3.50.50.60">
    <property type="entry name" value="FAD/NAD(P)-binding domain"/>
    <property type="match status" value="1"/>
</dbReference>
<dbReference type="Pfam" id="PF01266">
    <property type="entry name" value="DAO"/>
    <property type="match status" value="1"/>
</dbReference>
<dbReference type="RefSeq" id="WP_088920969.1">
    <property type="nucleotide sequence ID" value="NZ_CP018632.1"/>
</dbReference>
<dbReference type="PANTHER" id="PTHR13847">
    <property type="entry name" value="SARCOSINE DEHYDROGENASE-RELATED"/>
    <property type="match status" value="1"/>
</dbReference>
<dbReference type="KEGG" id="gai:IMCC3135_30575"/>
<reference evidence="3 4" key="1">
    <citation type="submission" date="2016-12" db="EMBL/GenBank/DDBJ databases">
        <authorList>
            <person name="Song W.-J."/>
            <person name="Kurnit D.M."/>
        </authorList>
    </citation>
    <scope>NUCLEOTIDE SEQUENCE [LARGE SCALE GENOMIC DNA]</scope>
    <source>
        <strain evidence="3 4">IMCC3135</strain>
    </source>
</reference>
<dbReference type="InterPro" id="IPR036188">
    <property type="entry name" value="FAD/NAD-bd_sf"/>
</dbReference>
<evidence type="ECO:0000259" key="2">
    <source>
        <dbReference type="Pfam" id="PF01266"/>
    </source>
</evidence>
<keyword evidence="4" id="KW-1185">Reference proteome</keyword>
<protein>
    <submittedName>
        <fullName evidence="3">Gamma-glutamylputrescine oxidoreductase</fullName>
        <ecNumber evidence="3">1.4.3.-</ecNumber>
    </submittedName>
</protein>
<dbReference type="Proteomes" id="UP000250079">
    <property type="component" value="Chromosome"/>
</dbReference>
<dbReference type="OrthoDB" id="311718at2"/>
<gene>
    <name evidence="3" type="primary">puuB_12</name>
    <name evidence="3" type="ORF">IMCC3135_30575</name>
</gene>
<dbReference type="InterPro" id="IPR006076">
    <property type="entry name" value="FAD-dep_OxRdtase"/>
</dbReference>
<dbReference type="SUPFAM" id="SSF51905">
    <property type="entry name" value="FAD/NAD(P)-binding domain"/>
    <property type="match status" value="1"/>
</dbReference>
<dbReference type="AlphaFoldDB" id="A0A2Z2P8H3"/>